<evidence type="ECO:0000259" key="5">
    <source>
        <dbReference type="Pfam" id="PF00171"/>
    </source>
</evidence>
<dbReference type="EMBL" id="AP022596">
    <property type="protein sequence ID" value="BBY64921.1"/>
    <property type="molecule type" value="Genomic_DNA"/>
</dbReference>
<sequence length="482" mass="50565">MEPVRNFIGGAWVEPLTTDSILRADPFTGKIHLELPVSTAADVDLAVKSAAAAQPNWAAMDLADRLEALNEFADALEDAAADLAAAESLEMGKPVDIGTQFVLAGIEVFRESLKDAATYPFDEEYGGNDEIRTFTRHAPVGVVALIVPWNFTVAGILLGLGPILAAGNTVVVKPSEKATPSAVRMLEQCALPVGVINLVVGDGRTGRALSENPDVALVNFTGSVGAGRQVAQATAPRLARAVLELGGKDAAIVDLGVDVENVAAQLTYAAFVNSGQICTSIERVYVVAGIADALITALVAEARRYVMGEKRSAGQISIGPMVDAAQRNIVRYHIEDARAKGAKILVGGEIPDVPGYYYPATVLTDVTSDMLVMHEETFGPVLPVQVVASFEEGLANAAESHFGLAATIFTNDVTHAEAAAQLPVGMVWINQWQGSGLVRMYEPARASGSGLTGGRAAYDAATRGVSVSIPKRLVPPLRLSAD</sequence>
<keyword evidence="4" id="KW-0175">Coiled coil</keyword>
<dbReference type="Gene3D" id="3.40.605.10">
    <property type="entry name" value="Aldehyde Dehydrogenase, Chain A, domain 1"/>
    <property type="match status" value="1"/>
</dbReference>
<name>A0A7I7T8U9_9MYCO</name>
<proteinExistence type="inferred from homology"/>
<keyword evidence="7" id="KW-1185">Reference proteome</keyword>
<comment type="similarity">
    <text evidence="3">Belongs to the aldehyde dehydrogenase family.</text>
</comment>
<gene>
    <name evidence="6" type="ORF">MHEL_31640</name>
</gene>
<dbReference type="InterPro" id="IPR016163">
    <property type="entry name" value="Ald_DH_C"/>
</dbReference>
<evidence type="ECO:0000256" key="1">
    <source>
        <dbReference type="ARBA" id="ARBA00023002"/>
    </source>
</evidence>
<protein>
    <submittedName>
        <fullName evidence="6">Aldehyde dehydrogenase</fullName>
    </submittedName>
</protein>
<feature type="coiled-coil region" evidence="4">
    <location>
        <begin position="59"/>
        <end position="89"/>
    </location>
</feature>
<dbReference type="RefSeq" id="WP_163748994.1">
    <property type="nucleotide sequence ID" value="NZ_AP022596.1"/>
</dbReference>
<feature type="active site" evidence="2">
    <location>
        <position position="244"/>
    </location>
</feature>
<organism evidence="6 7">
    <name type="scientific">Mycolicibacterium helvum</name>
    <dbReference type="NCBI Taxonomy" id="1534349"/>
    <lineage>
        <taxon>Bacteria</taxon>
        <taxon>Bacillati</taxon>
        <taxon>Actinomycetota</taxon>
        <taxon>Actinomycetes</taxon>
        <taxon>Mycobacteriales</taxon>
        <taxon>Mycobacteriaceae</taxon>
        <taxon>Mycolicibacterium</taxon>
    </lineage>
</organism>
<feature type="domain" description="Aldehyde dehydrogenase" evidence="5">
    <location>
        <begin position="12"/>
        <end position="463"/>
    </location>
</feature>
<evidence type="ECO:0000256" key="3">
    <source>
        <dbReference type="RuleBase" id="RU003345"/>
    </source>
</evidence>
<dbReference type="Gene3D" id="3.40.309.10">
    <property type="entry name" value="Aldehyde Dehydrogenase, Chain A, domain 2"/>
    <property type="match status" value="1"/>
</dbReference>
<accession>A0A7I7T8U9</accession>
<evidence type="ECO:0000313" key="7">
    <source>
        <dbReference type="Proteomes" id="UP000467148"/>
    </source>
</evidence>
<dbReference type="PANTHER" id="PTHR11699">
    <property type="entry name" value="ALDEHYDE DEHYDROGENASE-RELATED"/>
    <property type="match status" value="1"/>
</dbReference>
<keyword evidence="1 3" id="KW-0560">Oxidoreductase</keyword>
<dbReference type="InterPro" id="IPR016162">
    <property type="entry name" value="Ald_DH_N"/>
</dbReference>
<dbReference type="KEGG" id="mhev:MHEL_31640"/>
<evidence type="ECO:0000313" key="6">
    <source>
        <dbReference type="EMBL" id="BBY64921.1"/>
    </source>
</evidence>
<dbReference type="Pfam" id="PF00171">
    <property type="entry name" value="Aldedh"/>
    <property type="match status" value="1"/>
</dbReference>
<dbReference type="GO" id="GO:0016620">
    <property type="term" value="F:oxidoreductase activity, acting on the aldehyde or oxo group of donors, NAD or NADP as acceptor"/>
    <property type="evidence" value="ECO:0007669"/>
    <property type="project" value="InterPro"/>
</dbReference>
<evidence type="ECO:0000256" key="4">
    <source>
        <dbReference type="SAM" id="Coils"/>
    </source>
</evidence>
<dbReference type="Proteomes" id="UP000467148">
    <property type="component" value="Chromosome"/>
</dbReference>
<dbReference type="PROSITE" id="PS00687">
    <property type="entry name" value="ALDEHYDE_DEHYDR_GLU"/>
    <property type="match status" value="1"/>
</dbReference>
<dbReference type="InterPro" id="IPR015590">
    <property type="entry name" value="Aldehyde_DH_dom"/>
</dbReference>
<dbReference type="CDD" id="cd07078">
    <property type="entry name" value="ALDH"/>
    <property type="match status" value="1"/>
</dbReference>
<dbReference type="SUPFAM" id="SSF53720">
    <property type="entry name" value="ALDH-like"/>
    <property type="match status" value="1"/>
</dbReference>
<evidence type="ECO:0000256" key="2">
    <source>
        <dbReference type="PROSITE-ProRule" id="PRU10007"/>
    </source>
</evidence>
<reference evidence="6 7" key="1">
    <citation type="journal article" date="2019" name="Emerg. Microbes Infect.">
        <title>Comprehensive subspecies identification of 175 nontuberculous mycobacteria species based on 7547 genomic profiles.</title>
        <authorList>
            <person name="Matsumoto Y."/>
            <person name="Kinjo T."/>
            <person name="Motooka D."/>
            <person name="Nabeya D."/>
            <person name="Jung N."/>
            <person name="Uechi K."/>
            <person name="Horii T."/>
            <person name="Iida T."/>
            <person name="Fujita J."/>
            <person name="Nakamura S."/>
        </authorList>
    </citation>
    <scope>NUCLEOTIDE SEQUENCE [LARGE SCALE GENOMIC DNA]</scope>
    <source>
        <strain evidence="6 7">JCM 30396</strain>
    </source>
</reference>
<dbReference type="InterPro" id="IPR029510">
    <property type="entry name" value="Ald_DH_CS_GLU"/>
</dbReference>
<dbReference type="InterPro" id="IPR016161">
    <property type="entry name" value="Ald_DH/histidinol_DH"/>
</dbReference>
<dbReference type="AlphaFoldDB" id="A0A7I7T8U9"/>